<feature type="chain" id="PRO_5046947776" description="Spore coat protein U domain-containing protein" evidence="1">
    <location>
        <begin position="29"/>
        <end position="166"/>
    </location>
</feature>
<keyword evidence="3" id="KW-1185">Reference proteome</keyword>
<keyword evidence="1" id="KW-0732">Signal</keyword>
<dbReference type="Proteomes" id="UP001560685">
    <property type="component" value="Unassembled WGS sequence"/>
</dbReference>
<protein>
    <recommendedName>
        <fullName evidence="4">Spore coat protein U domain-containing protein</fullName>
    </recommendedName>
</protein>
<organism evidence="2 3">
    <name type="scientific">Hyphococcus lacteus</name>
    <dbReference type="NCBI Taxonomy" id="3143536"/>
    <lineage>
        <taxon>Bacteria</taxon>
        <taxon>Pseudomonadati</taxon>
        <taxon>Pseudomonadota</taxon>
        <taxon>Alphaproteobacteria</taxon>
        <taxon>Parvularculales</taxon>
        <taxon>Parvularculaceae</taxon>
        <taxon>Hyphococcus</taxon>
    </lineage>
</organism>
<evidence type="ECO:0008006" key="4">
    <source>
        <dbReference type="Google" id="ProtNLM"/>
    </source>
</evidence>
<evidence type="ECO:0000256" key="1">
    <source>
        <dbReference type="SAM" id="SignalP"/>
    </source>
</evidence>
<comment type="caution">
    <text evidence="2">The sequence shown here is derived from an EMBL/GenBank/DDBJ whole genome shotgun (WGS) entry which is preliminary data.</text>
</comment>
<reference evidence="2 3" key="1">
    <citation type="submission" date="2024-05" db="EMBL/GenBank/DDBJ databases">
        <title>Three bacterial strains, DH-69, EH-24, and ECK-19 isolated from coastal sediments.</title>
        <authorList>
            <person name="Ye Y.-Q."/>
            <person name="Du Z.-J."/>
        </authorList>
    </citation>
    <scope>NUCLEOTIDE SEQUENCE [LARGE SCALE GENOMIC DNA]</scope>
    <source>
        <strain evidence="2 3">ECK-19</strain>
    </source>
</reference>
<feature type="signal peptide" evidence="1">
    <location>
        <begin position="1"/>
        <end position="28"/>
    </location>
</feature>
<proteinExistence type="predicted"/>
<dbReference type="RefSeq" id="WP_369312858.1">
    <property type="nucleotide sequence ID" value="NZ_JBEHZE010000001.1"/>
</dbReference>
<accession>A0ABV3Z379</accession>
<sequence length="166" mass="16000">MRACFAVASKFGFAAAASVILMPGHVAAQSSGNLLFDGLILDVCILTVTASGTLTPNATYTELSSSNGGGAPGGATAVTTSSNFNLVIDAPVGFSSMPSGGDTSVTYDSSVTASGVTILGGVGAGVLSGLGLGLTNLSIGASATKAAGVFPAGSYQLPVTVRCVSS</sequence>
<evidence type="ECO:0000313" key="2">
    <source>
        <dbReference type="EMBL" id="MEX6632923.1"/>
    </source>
</evidence>
<name>A0ABV3Z379_9PROT</name>
<gene>
    <name evidence="2" type="ORF">ABFZ84_05115</name>
</gene>
<evidence type="ECO:0000313" key="3">
    <source>
        <dbReference type="Proteomes" id="UP001560685"/>
    </source>
</evidence>
<dbReference type="EMBL" id="JBEHZE010000001">
    <property type="protein sequence ID" value="MEX6632923.1"/>
    <property type="molecule type" value="Genomic_DNA"/>
</dbReference>